<comment type="caution">
    <text evidence="1">The sequence shown here is derived from an EMBL/GenBank/DDBJ whole genome shotgun (WGS) entry which is preliminary data.</text>
</comment>
<protein>
    <submittedName>
        <fullName evidence="1">Uncharacterized protein</fullName>
    </submittedName>
</protein>
<proteinExistence type="predicted"/>
<name>A0AAE1E663_9GAST</name>
<dbReference type="Proteomes" id="UP001283361">
    <property type="component" value="Unassembled WGS sequence"/>
</dbReference>
<reference evidence="1" key="1">
    <citation type="journal article" date="2023" name="G3 (Bethesda)">
        <title>A reference genome for the long-term kleptoplast-retaining sea slug Elysia crispata morphotype clarki.</title>
        <authorList>
            <person name="Eastman K.E."/>
            <person name="Pendleton A.L."/>
            <person name="Shaikh M.A."/>
            <person name="Suttiyut T."/>
            <person name="Ogas R."/>
            <person name="Tomko P."/>
            <person name="Gavelis G."/>
            <person name="Widhalm J.R."/>
            <person name="Wisecaver J.H."/>
        </authorList>
    </citation>
    <scope>NUCLEOTIDE SEQUENCE</scope>
    <source>
        <strain evidence="1">ECLA1</strain>
    </source>
</reference>
<sequence length="77" mass="8405">MFGVFARHLTLTSARILTSGAGRFLQEGNDASRGAGDILQDNLKGLKLILEIIKQQAGLPRRKPMIGFVSVPQERAE</sequence>
<dbReference type="EMBL" id="JAWDGP010001056">
    <property type="protein sequence ID" value="KAK3795452.1"/>
    <property type="molecule type" value="Genomic_DNA"/>
</dbReference>
<evidence type="ECO:0000313" key="1">
    <source>
        <dbReference type="EMBL" id="KAK3795452.1"/>
    </source>
</evidence>
<gene>
    <name evidence="1" type="ORF">RRG08_045442</name>
</gene>
<organism evidence="1 2">
    <name type="scientific">Elysia crispata</name>
    <name type="common">lettuce slug</name>
    <dbReference type="NCBI Taxonomy" id="231223"/>
    <lineage>
        <taxon>Eukaryota</taxon>
        <taxon>Metazoa</taxon>
        <taxon>Spiralia</taxon>
        <taxon>Lophotrochozoa</taxon>
        <taxon>Mollusca</taxon>
        <taxon>Gastropoda</taxon>
        <taxon>Heterobranchia</taxon>
        <taxon>Euthyneura</taxon>
        <taxon>Panpulmonata</taxon>
        <taxon>Sacoglossa</taxon>
        <taxon>Placobranchoidea</taxon>
        <taxon>Plakobranchidae</taxon>
        <taxon>Elysia</taxon>
    </lineage>
</organism>
<dbReference type="AlphaFoldDB" id="A0AAE1E663"/>
<accession>A0AAE1E663</accession>
<keyword evidence="2" id="KW-1185">Reference proteome</keyword>
<evidence type="ECO:0000313" key="2">
    <source>
        <dbReference type="Proteomes" id="UP001283361"/>
    </source>
</evidence>